<feature type="compositionally biased region" description="Polar residues" evidence="1">
    <location>
        <begin position="845"/>
        <end position="855"/>
    </location>
</feature>
<accession>A0A853F2X8</accession>
<feature type="compositionally biased region" description="Basic and acidic residues" evidence="1">
    <location>
        <begin position="760"/>
        <end position="778"/>
    </location>
</feature>
<feature type="compositionally biased region" description="Polar residues" evidence="1">
    <location>
        <begin position="743"/>
        <end position="759"/>
    </location>
</feature>
<dbReference type="InterPro" id="IPR012931">
    <property type="entry name" value="TraG_N_Proteobacteria"/>
</dbReference>
<feature type="compositionally biased region" description="Basic and acidic residues" evidence="1">
    <location>
        <begin position="944"/>
        <end position="966"/>
    </location>
</feature>
<feature type="compositionally biased region" description="Polar residues" evidence="1">
    <location>
        <begin position="923"/>
        <end position="943"/>
    </location>
</feature>
<feature type="region of interest" description="Disordered" evidence="1">
    <location>
        <begin position="841"/>
        <end position="890"/>
    </location>
</feature>
<feature type="transmembrane region" description="Helical" evidence="2">
    <location>
        <begin position="386"/>
        <end position="404"/>
    </location>
</feature>
<organism evidence="4 5">
    <name type="scientific">Candidatus Thiodubiliella endoseptemdiera</name>
    <dbReference type="NCBI Taxonomy" id="2738886"/>
    <lineage>
        <taxon>Bacteria</taxon>
        <taxon>Pseudomonadati</taxon>
        <taxon>Pseudomonadota</taxon>
        <taxon>Gammaproteobacteria</taxon>
        <taxon>Candidatus Pseudothioglobaceae</taxon>
        <taxon>Candidatus Thiodubiliella</taxon>
    </lineage>
</organism>
<keyword evidence="2" id="KW-0812">Transmembrane</keyword>
<evidence type="ECO:0000256" key="1">
    <source>
        <dbReference type="SAM" id="MobiDB-lite"/>
    </source>
</evidence>
<evidence type="ECO:0000313" key="5">
    <source>
        <dbReference type="Proteomes" id="UP000568751"/>
    </source>
</evidence>
<feature type="region of interest" description="Disordered" evidence="1">
    <location>
        <begin position="718"/>
        <end position="779"/>
    </location>
</feature>
<comment type="caution">
    <text evidence="4">The sequence shown here is derived from an EMBL/GenBank/DDBJ whole genome shotgun (WGS) entry which is preliminary data.</text>
</comment>
<feature type="transmembrane region" description="Helical" evidence="2">
    <location>
        <begin position="124"/>
        <end position="139"/>
    </location>
</feature>
<evidence type="ECO:0000259" key="3">
    <source>
        <dbReference type="Pfam" id="PF07916"/>
    </source>
</evidence>
<keyword evidence="2" id="KW-1133">Transmembrane helix</keyword>
<dbReference type="EMBL" id="JACCHT010000002">
    <property type="protein sequence ID" value="NYT27868.1"/>
    <property type="molecule type" value="Genomic_DNA"/>
</dbReference>
<feature type="transmembrane region" description="Helical" evidence="2">
    <location>
        <begin position="358"/>
        <end position="380"/>
    </location>
</feature>
<dbReference type="AlphaFoldDB" id="A0A853F2X8"/>
<feature type="region of interest" description="Disordered" evidence="1">
    <location>
        <begin position="922"/>
        <end position="973"/>
    </location>
</feature>
<feature type="domain" description="TraG N-terminal Proteobacteria" evidence="3">
    <location>
        <begin position="28"/>
        <end position="474"/>
    </location>
</feature>
<dbReference type="Pfam" id="PF07916">
    <property type="entry name" value="TraG_N"/>
    <property type="match status" value="1"/>
</dbReference>
<sequence>MKNIIKLLTSFIVLSISFEVLAIDMDYYAPNGMPTIADAFTRLALIFSDGDYYFALPIIGALALVISVINGYLVKPLSTGNPDRPINIFAPLAIGTVIWVSGFVPTATLHIYDPVKNDTQSVPGIPQVIVLAAGLTNILERNMIEITDTGTAYSYTASAGGINLETFLNVQYKAHTNRKKFLGLDLESYYEDCGKVNMVITGNQTFEDLSSNTEDIYTLISEWTHPSLFTNMYNTTPGKTNMSCTDAWNNVIKTQLVSSNFDTEVEEVCAKSGYDVSKVAQLQKCKTSISEFSKIHGKASAIPSANYLRDAMIANAILKKINKNNPTQAQETLMRKQLVMQGLGALNAAQDTMPNIKAVMTAIILGIIPFLTLFLLTPLWSKALKFMTGSLLWLATWGIMMAVMHTATMDQAMTVLSDIAANNMGIDAFLLAQTDGVKALMFFGKMQSNSLMMATAIAIAVYGFGSYAMTGIAQGQAQNMQNLGEGAAQQALTPEGRAGVRNSLISGMANESTVNQETLTSHRGWGDGSGSEAMINKSMAGAAQNVGGGQAASIDANQAIGRFDEGSKTGKGLSFKDFETMTGTSITDNATAQAYAKTNKGQADANLLNEMQQAAGEGNAQSGAALFAASSGQQFAQLYKLQNIANLKGMDANSPQDLLKINEDMANNNGAITMTGQQVFANETLTNKLNKSQLQSIDDNWHNNMAVRPGFNENGTLNSVSIGTHVDTGFSQNTTDENKQVSDTRNVNRSGSESLSGDTTTHDDTINSRSGEKIDTSSHFDGATMLSAMQNGYKDENYSAIEQRFNEAKKVGNDPTDDNKAARFNLLKDTLYGFADVTNREETSDTGGWSNTTGVKGSIGSKIPLTETGGSIYTDNNKQSSTSSTESHSMDATWGKINEIYEQSGTAHEFLTEVNKFHDSQHETMTQMSSEGDLSQDNPTNQEQKQEQSDREQSAKEDEQRVRDYLSTKGGNW</sequence>
<dbReference type="Proteomes" id="UP000568751">
    <property type="component" value="Unassembled WGS sequence"/>
</dbReference>
<gene>
    <name evidence="4" type="ORF">H0A76_08220</name>
</gene>
<evidence type="ECO:0000256" key="2">
    <source>
        <dbReference type="SAM" id="Phobius"/>
    </source>
</evidence>
<feature type="compositionally biased region" description="Polar residues" evidence="1">
    <location>
        <begin position="868"/>
        <end position="879"/>
    </location>
</feature>
<protein>
    <submittedName>
        <fullName evidence="4">Conjugal transfer protein TraG N-terminal domain-containing protein</fullName>
    </submittedName>
</protein>
<feature type="transmembrane region" description="Helical" evidence="2">
    <location>
        <begin position="52"/>
        <end position="74"/>
    </location>
</feature>
<feature type="transmembrane region" description="Helical" evidence="2">
    <location>
        <begin position="451"/>
        <end position="473"/>
    </location>
</feature>
<name>A0A853F2X8_9GAMM</name>
<proteinExistence type="predicted"/>
<feature type="transmembrane region" description="Helical" evidence="2">
    <location>
        <begin position="86"/>
        <end position="112"/>
    </location>
</feature>
<reference evidence="4 5" key="1">
    <citation type="submission" date="2020-05" db="EMBL/GenBank/DDBJ databases">
        <title>Horizontal transmission and recombination maintain forever young bacterial symbiont genomes.</title>
        <authorList>
            <person name="Russell S.L."/>
            <person name="Pepper-Tunick E."/>
            <person name="Svedberg J."/>
            <person name="Byrne A."/>
            <person name="Ruelas Castillo J."/>
            <person name="Vollmers C."/>
            <person name="Beinart R.A."/>
            <person name="Corbett-Detig R."/>
        </authorList>
    </citation>
    <scope>NUCLEOTIDE SEQUENCE [LARGE SCALE GENOMIC DNA]</scope>
    <source>
        <strain evidence="4">455</strain>
    </source>
</reference>
<evidence type="ECO:0000313" key="4">
    <source>
        <dbReference type="EMBL" id="NYT27868.1"/>
    </source>
</evidence>
<keyword evidence="2" id="KW-0472">Membrane</keyword>